<dbReference type="Pfam" id="PF04307">
    <property type="entry name" value="YdjM"/>
    <property type="match status" value="1"/>
</dbReference>
<name>A0A3P3TZX6_9BACL</name>
<reference evidence="2 3" key="1">
    <citation type="submission" date="2018-11" db="EMBL/GenBank/DDBJ databases">
        <title>Genome sequencing of Paenibacillus sp. KCOM 3021 (= ChDC PVNT-B20).</title>
        <authorList>
            <person name="Kook J.-K."/>
            <person name="Park S.-N."/>
            <person name="Lim Y.K."/>
        </authorList>
    </citation>
    <scope>NUCLEOTIDE SEQUENCE [LARGE SCALE GENOMIC DNA]</scope>
    <source>
        <strain evidence="2 3">KCOM 3021</strain>
    </source>
</reference>
<protein>
    <recommendedName>
        <fullName evidence="4">Metal-dependent hydrolase</fullName>
    </recommendedName>
</protein>
<feature type="transmembrane region" description="Helical" evidence="1">
    <location>
        <begin position="32"/>
        <end position="51"/>
    </location>
</feature>
<feature type="transmembrane region" description="Helical" evidence="1">
    <location>
        <begin position="189"/>
        <end position="210"/>
    </location>
</feature>
<sequence length="264" mass="28738">MNVNKQGHVALAVTAGSAGLLMMPSLTMQTDVGIAAALVAAAGIGGVFPDFDHKTSTVSNRIQFPLRYRRLFRTLSGFLGALGVGLVAYRQFGHVPEQVGEWVKSGPLWIGAAILFWLLARLRSLVLIGIGALLLAGYAMYDLHWITAFAGFAFLILPLVKHRGVIHTPEFAAVLSIGLLNFSAQQPEIINMAVIGFVIGWWAHLAGDIFGDEGIHFLLLPKLKIALRLFKNGGPAERWISRTCWGCSLLMWGVILLQTQILLK</sequence>
<keyword evidence="3" id="KW-1185">Reference proteome</keyword>
<dbReference type="Proteomes" id="UP000267017">
    <property type="component" value="Unassembled WGS sequence"/>
</dbReference>
<keyword evidence="1" id="KW-0812">Transmembrane</keyword>
<dbReference type="EMBL" id="RRCN01000001">
    <property type="protein sequence ID" value="RRJ63671.1"/>
    <property type="molecule type" value="Genomic_DNA"/>
</dbReference>
<evidence type="ECO:0008006" key="4">
    <source>
        <dbReference type="Google" id="ProtNLM"/>
    </source>
</evidence>
<evidence type="ECO:0000313" key="3">
    <source>
        <dbReference type="Proteomes" id="UP000267017"/>
    </source>
</evidence>
<feature type="transmembrane region" description="Helical" evidence="1">
    <location>
        <begin position="239"/>
        <end position="257"/>
    </location>
</feature>
<evidence type="ECO:0000256" key="1">
    <source>
        <dbReference type="SAM" id="Phobius"/>
    </source>
</evidence>
<keyword evidence="1" id="KW-1133">Transmembrane helix</keyword>
<dbReference type="OrthoDB" id="2608990at2"/>
<feature type="transmembrane region" description="Helical" evidence="1">
    <location>
        <begin position="71"/>
        <end position="89"/>
    </location>
</feature>
<feature type="transmembrane region" description="Helical" evidence="1">
    <location>
        <begin position="109"/>
        <end position="136"/>
    </location>
</feature>
<dbReference type="InterPro" id="IPR007404">
    <property type="entry name" value="YdjM-like"/>
</dbReference>
<comment type="caution">
    <text evidence="2">The sequence shown here is derived from an EMBL/GenBank/DDBJ whole genome shotgun (WGS) entry which is preliminary data.</text>
</comment>
<evidence type="ECO:0000313" key="2">
    <source>
        <dbReference type="EMBL" id="RRJ63671.1"/>
    </source>
</evidence>
<feature type="transmembrane region" description="Helical" evidence="1">
    <location>
        <begin position="143"/>
        <end position="160"/>
    </location>
</feature>
<organism evidence="2 3">
    <name type="scientific">Paenibacillus oralis</name>
    <dbReference type="NCBI Taxonomy" id="2490856"/>
    <lineage>
        <taxon>Bacteria</taxon>
        <taxon>Bacillati</taxon>
        <taxon>Bacillota</taxon>
        <taxon>Bacilli</taxon>
        <taxon>Bacillales</taxon>
        <taxon>Paenibacillaceae</taxon>
        <taxon>Paenibacillus</taxon>
    </lineage>
</organism>
<keyword evidence="1" id="KW-0472">Membrane</keyword>
<accession>A0A3P3TZX6</accession>
<feature type="transmembrane region" description="Helical" evidence="1">
    <location>
        <begin position="166"/>
        <end position="182"/>
    </location>
</feature>
<gene>
    <name evidence="2" type="ORF">EHV15_12575</name>
</gene>
<dbReference type="AlphaFoldDB" id="A0A3P3TZX6"/>
<proteinExistence type="predicted"/>
<feature type="transmembrane region" description="Helical" evidence="1">
    <location>
        <begin position="7"/>
        <end position="26"/>
    </location>
</feature>